<protein>
    <submittedName>
        <fullName evidence="1">Uncharacterized protein</fullName>
    </submittedName>
</protein>
<dbReference type="RefSeq" id="WP_143411434.1">
    <property type="nucleotide sequence ID" value="NZ_VHSF01000003.1"/>
</dbReference>
<keyword evidence="2" id="KW-1185">Reference proteome</keyword>
<evidence type="ECO:0000313" key="2">
    <source>
        <dbReference type="Proteomes" id="UP000315131"/>
    </source>
</evidence>
<proteinExistence type="predicted"/>
<dbReference type="AlphaFoldDB" id="A0A550HZS2"/>
<organism evidence="1 2">
    <name type="scientific">Christiangramia sabulilitoris</name>
    <dbReference type="NCBI Taxonomy" id="2583991"/>
    <lineage>
        <taxon>Bacteria</taxon>
        <taxon>Pseudomonadati</taxon>
        <taxon>Bacteroidota</taxon>
        <taxon>Flavobacteriia</taxon>
        <taxon>Flavobacteriales</taxon>
        <taxon>Flavobacteriaceae</taxon>
        <taxon>Christiangramia</taxon>
    </lineage>
</organism>
<sequence length="226" mass="24470">MKTLIKFLSCVILMLYCSCEKDAMSDGEISDFDLTYEKMKPDRSTVDVFNPILGEVVGSATLLRNEKGFSYTYKSNALTPGYAYTVWLVVWNNPQECAIPGACIDTDFARADLTQVEVMTGTGHVVGSSGKGYFGGHLNVGDDSGTINDLFGLPYAGGLQQGKTFSSEIHLVLRSHGPARPGMISDQIGSYEGGCDNPFEFPPFTEIPDEMGECGDIEVAIFSPVN</sequence>
<name>A0A550HZS2_9FLAO</name>
<comment type="caution">
    <text evidence="1">The sequence shown here is derived from an EMBL/GenBank/DDBJ whole genome shotgun (WGS) entry which is preliminary data.</text>
</comment>
<evidence type="ECO:0000313" key="1">
    <source>
        <dbReference type="EMBL" id="TRO64237.1"/>
    </source>
</evidence>
<dbReference type="EMBL" id="VHSF01000003">
    <property type="protein sequence ID" value="TRO64237.1"/>
    <property type="molecule type" value="Genomic_DNA"/>
</dbReference>
<accession>A0A550HZS2</accession>
<reference evidence="1 2" key="1">
    <citation type="submission" date="2019-06" db="EMBL/GenBank/DDBJ databases">
        <title>Gramella sabulilitoris sp. nov., isolated from a marine sand.</title>
        <authorList>
            <person name="Yoon J.-H."/>
        </authorList>
    </citation>
    <scope>NUCLEOTIDE SEQUENCE [LARGE SCALE GENOMIC DNA]</scope>
    <source>
        <strain evidence="1 2">HSMS-1</strain>
    </source>
</reference>
<dbReference type="Proteomes" id="UP000315131">
    <property type="component" value="Unassembled WGS sequence"/>
</dbReference>
<gene>
    <name evidence="1" type="ORF">FGM01_12115</name>
</gene>
<dbReference type="OrthoDB" id="1436618at2"/>